<reference evidence="6" key="1">
    <citation type="submission" date="2024-06" db="EMBL/GenBank/DDBJ databases">
        <title>Multi-omics analyses provide insights into the biosynthesis of the anticancer antibiotic pleurotin in Hohenbuehelia grisea.</title>
        <authorList>
            <person name="Weaver J.A."/>
            <person name="Alberti F."/>
        </authorList>
    </citation>
    <scope>NUCLEOTIDE SEQUENCE [LARGE SCALE GENOMIC DNA]</scope>
    <source>
        <strain evidence="6">T-177</strain>
    </source>
</reference>
<dbReference type="PANTHER" id="PTHR11474:SF126">
    <property type="entry name" value="TYROSINASE-LIKE PROTEIN TYR-1-RELATED"/>
    <property type="match status" value="1"/>
</dbReference>
<feature type="signal peptide" evidence="3">
    <location>
        <begin position="1"/>
        <end position="21"/>
    </location>
</feature>
<keyword evidence="6" id="KW-1185">Reference proteome</keyword>
<protein>
    <recommendedName>
        <fullName evidence="4">Tyrosinase copper-binding domain-containing protein</fullName>
    </recommendedName>
</protein>
<keyword evidence="2" id="KW-0186">Copper</keyword>
<evidence type="ECO:0000256" key="2">
    <source>
        <dbReference type="ARBA" id="ARBA00023008"/>
    </source>
</evidence>
<evidence type="ECO:0000256" key="3">
    <source>
        <dbReference type="SAM" id="SignalP"/>
    </source>
</evidence>
<dbReference type="PANTHER" id="PTHR11474">
    <property type="entry name" value="TYROSINASE FAMILY MEMBER"/>
    <property type="match status" value="1"/>
</dbReference>
<dbReference type="Gene3D" id="1.10.1280.10">
    <property type="entry name" value="Di-copper center containing domain from catechol oxidase"/>
    <property type="match status" value="1"/>
</dbReference>
<feature type="chain" id="PRO_5045595153" description="Tyrosinase copper-binding domain-containing protein" evidence="3">
    <location>
        <begin position="22"/>
        <end position="270"/>
    </location>
</feature>
<proteinExistence type="predicted"/>
<accession>A0ABR3JLH4</accession>
<dbReference type="Pfam" id="PF00264">
    <property type="entry name" value="Tyrosinase"/>
    <property type="match status" value="1"/>
</dbReference>
<feature type="domain" description="Tyrosinase copper-binding" evidence="4">
    <location>
        <begin position="97"/>
        <end position="114"/>
    </location>
</feature>
<keyword evidence="1" id="KW-0479">Metal-binding</keyword>
<dbReference type="Proteomes" id="UP001556367">
    <property type="component" value="Unassembled WGS sequence"/>
</dbReference>
<comment type="caution">
    <text evidence="5">The sequence shown here is derived from an EMBL/GenBank/DDBJ whole genome shotgun (WGS) entry which is preliminary data.</text>
</comment>
<evidence type="ECO:0000256" key="1">
    <source>
        <dbReference type="ARBA" id="ARBA00022723"/>
    </source>
</evidence>
<evidence type="ECO:0000259" key="4">
    <source>
        <dbReference type="PROSITE" id="PS00497"/>
    </source>
</evidence>
<evidence type="ECO:0000313" key="6">
    <source>
        <dbReference type="Proteomes" id="UP001556367"/>
    </source>
</evidence>
<sequence length="270" mass="31039">MYRLSCIAVWLTLLLQTFVAAESHTCTNPAVRREWRSLSRAERAEWVRAVKCLTKLPNTKVIRPTAERPDDIPPLNTTSSYYDDLVYMHMDLNHLVHFTGLFLPWHRYYVHVYEIAMKKSCGYTGVTPYWDWTLDAHDIFGSSFWNDPDPLSGLGSFGKAENGYEVRDGAFAAPNYIRPYPWPHGIRRMYNLRPYSDFPVKALPDRNIMANTTYSPQAVEKLLNSHPGNFMEFQRDFEKIPGAHPSVHGTITGYEQALRLSKLSLSAAYV</sequence>
<name>A0ABR3JLH4_9AGAR</name>
<dbReference type="PROSITE" id="PS00497">
    <property type="entry name" value="TYROSINASE_1"/>
    <property type="match status" value="1"/>
</dbReference>
<organism evidence="5 6">
    <name type="scientific">Hohenbuehelia grisea</name>
    <dbReference type="NCBI Taxonomy" id="104357"/>
    <lineage>
        <taxon>Eukaryota</taxon>
        <taxon>Fungi</taxon>
        <taxon>Dikarya</taxon>
        <taxon>Basidiomycota</taxon>
        <taxon>Agaricomycotina</taxon>
        <taxon>Agaricomycetes</taxon>
        <taxon>Agaricomycetidae</taxon>
        <taxon>Agaricales</taxon>
        <taxon>Pleurotineae</taxon>
        <taxon>Pleurotaceae</taxon>
        <taxon>Hohenbuehelia</taxon>
    </lineage>
</organism>
<gene>
    <name evidence="5" type="ORF">HGRIS_002792</name>
</gene>
<dbReference type="EMBL" id="JASNQZ010000006">
    <property type="protein sequence ID" value="KAL0956660.1"/>
    <property type="molecule type" value="Genomic_DNA"/>
</dbReference>
<dbReference type="InterPro" id="IPR008922">
    <property type="entry name" value="Di-copper_centre_dom_sf"/>
</dbReference>
<evidence type="ECO:0000313" key="5">
    <source>
        <dbReference type="EMBL" id="KAL0956660.1"/>
    </source>
</evidence>
<dbReference type="InterPro" id="IPR050316">
    <property type="entry name" value="Tyrosinase/Hemocyanin"/>
</dbReference>
<dbReference type="SUPFAM" id="SSF48056">
    <property type="entry name" value="Di-copper centre-containing domain"/>
    <property type="match status" value="1"/>
</dbReference>
<dbReference type="InterPro" id="IPR002227">
    <property type="entry name" value="Tyrosinase_Cu-bd"/>
</dbReference>
<keyword evidence="3" id="KW-0732">Signal</keyword>